<proteinExistence type="predicted"/>
<keyword evidence="1" id="KW-0812">Transmembrane</keyword>
<evidence type="ECO:0000313" key="2">
    <source>
        <dbReference type="EMBL" id="ARS89922.1"/>
    </source>
</evidence>
<dbReference type="AlphaFoldDB" id="A0A2Z2HS49"/>
<evidence type="ECO:0000313" key="3">
    <source>
        <dbReference type="Proteomes" id="UP000250088"/>
    </source>
</evidence>
<keyword evidence="1" id="KW-1133">Transmembrane helix</keyword>
<feature type="transmembrane region" description="Helical" evidence="1">
    <location>
        <begin position="30"/>
        <end position="51"/>
    </location>
</feature>
<dbReference type="Proteomes" id="UP000250088">
    <property type="component" value="Chromosome"/>
</dbReference>
<reference evidence="3" key="1">
    <citation type="submission" date="2017-02" db="EMBL/GenBank/DDBJ databases">
        <title>Natronthermophilus aegyptiacus gen. nov.,sp. nov., an aerobic, extremely halophilic alkalithermophilic archaeon isolated from the athalassohaline Wadi An Natrun, Egypt.</title>
        <authorList>
            <person name="Zhao B."/>
        </authorList>
    </citation>
    <scope>NUCLEOTIDE SEQUENCE [LARGE SCALE GENOMIC DNA]</scope>
    <source>
        <strain evidence="3">JW/NM-HA 15</strain>
    </source>
</reference>
<organism evidence="2 3">
    <name type="scientific">Natrarchaeobaculum aegyptiacum</name>
    <dbReference type="NCBI Taxonomy" id="745377"/>
    <lineage>
        <taxon>Archaea</taxon>
        <taxon>Methanobacteriati</taxon>
        <taxon>Methanobacteriota</taxon>
        <taxon>Stenosarchaea group</taxon>
        <taxon>Halobacteria</taxon>
        <taxon>Halobacteriales</taxon>
        <taxon>Natrialbaceae</taxon>
        <taxon>Natrarchaeobaculum</taxon>
    </lineage>
</organism>
<dbReference type="KEGG" id="naj:B1756_09400"/>
<gene>
    <name evidence="2" type="ORF">B1756_09400</name>
</gene>
<keyword evidence="3" id="KW-1185">Reference proteome</keyword>
<sequence length="112" mass="12957">MGDNPFRSVDPDRDTLEAERLISSHQLTELMVLGSLFFIAGFLLLAIGSSFGNPETVAWGYFGLFWSVVFFSRFRAETHDGYCRVFYRWLPHPVGARTGYEFHSERFLQDHD</sequence>
<accession>A0A2Z2HS49</accession>
<dbReference type="EMBL" id="CP019893">
    <property type="protein sequence ID" value="ARS89922.1"/>
    <property type="molecule type" value="Genomic_DNA"/>
</dbReference>
<name>A0A2Z2HS49_9EURY</name>
<keyword evidence="1" id="KW-0472">Membrane</keyword>
<evidence type="ECO:0000256" key="1">
    <source>
        <dbReference type="SAM" id="Phobius"/>
    </source>
</evidence>
<feature type="transmembrane region" description="Helical" evidence="1">
    <location>
        <begin position="57"/>
        <end position="74"/>
    </location>
</feature>
<protein>
    <submittedName>
        <fullName evidence="2">Uncharacterized protein</fullName>
    </submittedName>
</protein>